<organism evidence="1 2">
    <name type="scientific">Prorocentrum cordatum</name>
    <dbReference type="NCBI Taxonomy" id="2364126"/>
    <lineage>
        <taxon>Eukaryota</taxon>
        <taxon>Sar</taxon>
        <taxon>Alveolata</taxon>
        <taxon>Dinophyceae</taxon>
        <taxon>Prorocentrales</taxon>
        <taxon>Prorocentraceae</taxon>
        <taxon>Prorocentrum</taxon>
    </lineage>
</organism>
<evidence type="ECO:0000313" key="2">
    <source>
        <dbReference type="Proteomes" id="UP001189429"/>
    </source>
</evidence>
<reference evidence="1" key="1">
    <citation type="submission" date="2023-10" db="EMBL/GenBank/DDBJ databases">
        <authorList>
            <person name="Chen Y."/>
            <person name="Shah S."/>
            <person name="Dougan E. K."/>
            <person name="Thang M."/>
            <person name="Chan C."/>
        </authorList>
    </citation>
    <scope>NUCLEOTIDE SEQUENCE [LARGE SCALE GENOMIC DNA]</scope>
</reference>
<gene>
    <name evidence="1" type="ORF">PCOR1329_LOCUS22938</name>
</gene>
<proteinExistence type="predicted"/>
<dbReference type="Proteomes" id="UP001189429">
    <property type="component" value="Unassembled WGS sequence"/>
</dbReference>
<name>A0ABN9RR93_9DINO</name>
<keyword evidence="2" id="KW-1185">Reference proteome</keyword>
<evidence type="ECO:0000313" key="1">
    <source>
        <dbReference type="EMBL" id="CAK0821770.1"/>
    </source>
</evidence>
<dbReference type="EMBL" id="CAUYUJ010007720">
    <property type="protein sequence ID" value="CAK0821770.1"/>
    <property type="molecule type" value="Genomic_DNA"/>
</dbReference>
<accession>A0ABN9RR93</accession>
<feature type="non-terminal residue" evidence="1">
    <location>
        <position position="1"/>
    </location>
</feature>
<sequence>EARRIAEWAEKYELQVEGTVLSEGKQLAATCILVWASAFLLKAFSEQVDKVALRKAAMAAQSELAKFNKGLGDIVPSVLSKKASDALVFK</sequence>
<protein>
    <submittedName>
        <fullName evidence="1">Uncharacterized protein</fullName>
    </submittedName>
</protein>
<comment type="caution">
    <text evidence="1">The sequence shown here is derived from an EMBL/GenBank/DDBJ whole genome shotgun (WGS) entry which is preliminary data.</text>
</comment>